<dbReference type="EMBL" id="CP068985">
    <property type="protein sequence ID" value="QYC41233.1"/>
    <property type="molecule type" value="Genomic_DNA"/>
</dbReference>
<protein>
    <submittedName>
        <fullName evidence="4">Sulfoacetaldehyde dehydrogenase</fullName>
        <ecNumber evidence="4">1.2.1.73</ecNumber>
    </submittedName>
</protein>
<evidence type="ECO:0000256" key="2">
    <source>
        <dbReference type="ARBA" id="ARBA00023002"/>
    </source>
</evidence>
<dbReference type="EC" id="1.2.1.73" evidence="4"/>
<dbReference type="GO" id="GO:0102984">
    <property type="term" value="F:sulfoacetaldehyde dehydrogenase activity"/>
    <property type="evidence" value="ECO:0007669"/>
    <property type="project" value="UniProtKB-EC"/>
</dbReference>
<dbReference type="InterPro" id="IPR015590">
    <property type="entry name" value="Aldehyde_DH_dom"/>
</dbReference>
<dbReference type="PANTHER" id="PTHR42991">
    <property type="entry name" value="ALDEHYDE DEHYDROGENASE"/>
    <property type="match status" value="1"/>
</dbReference>
<evidence type="ECO:0000313" key="5">
    <source>
        <dbReference type="Proteomes" id="UP000824681"/>
    </source>
</evidence>
<comment type="similarity">
    <text evidence="1">Belongs to the aldehyde dehydrogenase family.</text>
</comment>
<feature type="domain" description="Aldehyde dehydrogenase" evidence="3">
    <location>
        <begin position="22"/>
        <end position="469"/>
    </location>
</feature>
<evidence type="ECO:0000256" key="1">
    <source>
        <dbReference type="ARBA" id="ARBA00009986"/>
    </source>
</evidence>
<dbReference type="RefSeq" id="WP_020539988.1">
    <property type="nucleotide sequence ID" value="NZ_CP068985.1"/>
</dbReference>
<dbReference type="InterPro" id="IPR051020">
    <property type="entry name" value="ALDH-related_metabolic_enz"/>
</dbReference>
<dbReference type="PANTHER" id="PTHR42991:SF1">
    <property type="entry name" value="ALDEHYDE DEHYDROGENASE"/>
    <property type="match status" value="1"/>
</dbReference>
<dbReference type="Proteomes" id="UP000824681">
    <property type="component" value="Chromosome"/>
</dbReference>
<gene>
    <name evidence="4" type="primary">safD2</name>
    <name evidence="4" type="ORF">Nocox_18120</name>
</gene>
<dbReference type="SUPFAM" id="SSF53720">
    <property type="entry name" value="ALDH-like"/>
    <property type="match status" value="1"/>
</dbReference>
<keyword evidence="2 4" id="KW-0560">Oxidoreductase</keyword>
<organism evidence="4 5">
    <name type="scientific">Nonomuraea coxensis DSM 45129</name>
    <dbReference type="NCBI Taxonomy" id="1122611"/>
    <lineage>
        <taxon>Bacteria</taxon>
        <taxon>Bacillati</taxon>
        <taxon>Actinomycetota</taxon>
        <taxon>Actinomycetes</taxon>
        <taxon>Streptosporangiales</taxon>
        <taxon>Streptosporangiaceae</taxon>
        <taxon>Nonomuraea</taxon>
    </lineage>
</organism>
<dbReference type="InterPro" id="IPR016161">
    <property type="entry name" value="Ald_DH/histidinol_DH"/>
</dbReference>
<dbReference type="InterPro" id="IPR016162">
    <property type="entry name" value="Ald_DH_N"/>
</dbReference>
<dbReference type="Gene3D" id="3.40.605.10">
    <property type="entry name" value="Aldehyde Dehydrogenase, Chain A, domain 1"/>
    <property type="match status" value="1"/>
</dbReference>
<dbReference type="InterPro" id="IPR016163">
    <property type="entry name" value="Ald_DH_C"/>
</dbReference>
<proteinExistence type="inferred from homology"/>
<evidence type="ECO:0000313" key="4">
    <source>
        <dbReference type="EMBL" id="QYC41233.1"/>
    </source>
</evidence>
<sequence length="475" mass="49007">MTFDPAWPGGLPIGDGWTGAGATAPVTFPYDGSLVADAPLGTPEHAARALDEALAVAPAMAALPSHARRAALTGACAAVEERREEFERLLVLETGKPLADCRVEVARTLVTLTTAAEEVARLHGETVPLDLLPSGEGLIGFWTRRPIGVVVGITGFNYPLLLAAHKIAPAVAAGCPVIVKPAPATPLATLWLVHLLRSTGALPAAAVQLVTGDVEVGRRLVEDRRIGAVSFTGSAAAGHAIARAAAPTKVLLELGSNAALLVAADADLEAAADAVVRGGYYASGQACISVQRVLVEEPVAGEFLSLLAARVEDVAVGDPRLPGTRVAPLIGEAATERVLEWIAASGARVVAGGRRDGRAIVPTVLADVPDGAAAWDEEIFGPVVCVRPVPDLEAAFAAVNRSRYGLHAAVFTRSLATAFAAVDRIEAGGVVVNDVPGFRADNMPYGGVKDSGTGREGPRFAIEELTVTRMAIIRP</sequence>
<accession>A0ABX8U3K9</accession>
<evidence type="ECO:0000259" key="3">
    <source>
        <dbReference type="Pfam" id="PF00171"/>
    </source>
</evidence>
<dbReference type="Pfam" id="PF00171">
    <property type="entry name" value="Aldedh"/>
    <property type="match status" value="1"/>
</dbReference>
<name>A0ABX8U3K9_9ACTN</name>
<keyword evidence="5" id="KW-1185">Reference proteome</keyword>
<reference evidence="4 5" key="1">
    <citation type="journal article" date="2021" name="ACS Chem. Biol.">
        <title>Genomic-Led Discovery of a Novel Glycopeptide Antibiotic by Nonomuraea coxensis DSM 45129.</title>
        <authorList>
            <person name="Yushchuk O."/>
            <person name="Vior N.M."/>
            <person name="Andreo-Vidal A."/>
            <person name="Berini F."/>
            <person name="Ruckert C."/>
            <person name="Busche T."/>
            <person name="Binda E."/>
            <person name="Kalinowski J."/>
            <person name="Truman A.W."/>
            <person name="Marinelli F."/>
        </authorList>
    </citation>
    <scope>NUCLEOTIDE SEQUENCE [LARGE SCALE GENOMIC DNA]</scope>
    <source>
        <strain evidence="4 5">DSM 45129</strain>
    </source>
</reference>
<dbReference type="Gene3D" id="3.40.309.10">
    <property type="entry name" value="Aldehyde Dehydrogenase, Chain A, domain 2"/>
    <property type="match status" value="1"/>
</dbReference>